<dbReference type="SUPFAM" id="SSF54695">
    <property type="entry name" value="POZ domain"/>
    <property type="match status" value="1"/>
</dbReference>
<feature type="domain" description="SKP1 component POZ" evidence="5">
    <location>
        <begin position="6"/>
        <end position="64"/>
    </location>
</feature>
<accession>A0A5K1UTI7</accession>
<evidence type="ECO:0000256" key="3">
    <source>
        <dbReference type="PIRNR" id="PIRNR028729"/>
    </source>
</evidence>
<dbReference type="Gene3D" id="3.30.710.10">
    <property type="entry name" value="Potassium Channel Kv1.1, Chain A"/>
    <property type="match status" value="1"/>
</dbReference>
<dbReference type="InterPro" id="IPR011333">
    <property type="entry name" value="SKP1/BTB/POZ_sf"/>
</dbReference>
<comment type="similarity">
    <text evidence="1 3">Belongs to the SKP1 family.</text>
</comment>
<dbReference type="VEuPathDB" id="AmoebaDB:EHI_134960"/>
<dbReference type="InterPro" id="IPR016897">
    <property type="entry name" value="SKP1"/>
</dbReference>
<evidence type="ECO:0000313" key="7">
    <source>
        <dbReference type="Proteomes" id="UP000078387"/>
    </source>
</evidence>
<evidence type="ECO:0000259" key="5">
    <source>
        <dbReference type="Pfam" id="PF03931"/>
    </source>
</evidence>
<dbReference type="UniPathway" id="UPA00143"/>
<reference evidence="6 7" key="1">
    <citation type="submission" date="2016-05" db="EMBL/GenBank/DDBJ databases">
        <title>First whole genome sequencing of Entamoeba histolytica HM1:IMSS-clone-6.</title>
        <authorList>
            <person name="Mukherjee Avik.K."/>
            <person name="Izumyama S."/>
            <person name="Nakada-Tsukui K."/>
            <person name="Nozaki T."/>
        </authorList>
    </citation>
    <scope>NUCLEOTIDE SEQUENCE [LARGE SCALE GENOMIC DNA]</scope>
    <source>
        <strain evidence="6 7">HM1:IMSS clone 6</strain>
    </source>
</reference>
<dbReference type="FunFam" id="3.30.710.10:FF:000211">
    <property type="entry name" value="S-phase kinase-associated protein 1A, putative"/>
    <property type="match status" value="1"/>
</dbReference>
<gene>
    <name evidence="6" type="ORF">CL6EHI_134960</name>
</gene>
<dbReference type="Pfam" id="PF03931">
    <property type="entry name" value="Skp1_POZ"/>
    <property type="match status" value="1"/>
</dbReference>
<organism evidence="6 7">
    <name type="scientific">Entamoeba histolytica</name>
    <dbReference type="NCBI Taxonomy" id="5759"/>
    <lineage>
        <taxon>Eukaryota</taxon>
        <taxon>Amoebozoa</taxon>
        <taxon>Evosea</taxon>
        <taxon>Archamoebae</taxon>
        <taxon>Mastigamoebida</taxon>
        <taxon>Entamoebidae</taxon>
        <taxon>Entamoeba</taxon>
    </lineage>
</organism>
<dbReference type="PIRSF" id="PIRSF028729">
    <property type="entry name" value="E3_ubiquit_lig_SCF_Skp"/>
    <property type="match status" value="1"/>
</dbReference>
<feature type="domain" description="SKP1 component dimerisation" evidence="4">
    <location>
        <begin position="113"/>
        <end position="156"/>
    </location>
</feature>
<dbReference type="SMART" id="SM00512">
    <property type="entry name" value="Skp1"/>
    <property type="match status" value="1"/>
</dbReference>
<dbReference type="EMBL" id="BDEQ01000001">
    <property type="protein sequence ID" value="GAT94840.1"/>
    <property type="molecule type" value="Genomic_DNA"/>
</dbReference>
<keyword evidence="2 3" id="KW-0833">Ubl conjugation pathway</keyword>
<comment type="caution">
    <text evidence="6">The sequence shown here is derived from an EMBL/GenBank/DDBJ whole genome shotgun (WGS) entry which is preliminary data.</text>
</comment>
<evidence type="ECO:0000256" key="1">
    <source>
        <dbReference type="ARBA" id="ARBA00009993"/>
    </source>
</evidence>
<dbReference type="AlphaFoldDB" id="A0A5K1UTI7"/>
<dbReference type="InterPro" id="IPR036296">
    <property type="entry name" value="SKP1-like_dim_sf"/>
</dbReference>
<dbReference type="InterPro" id="IPR016072">
    <property type="entry name" value="Skp1_comp_dimer"/>
</dbReference>
<dbReference type="GO" id="GO:0016567">
    <property type="term" value="P:protein ubiquitination"/>
    <property type="evidence" value="ECO:0007669"/>
    <property type="project" value="UniProtKB-UniPathway"/>
</dbReference>
<dbReference type="VEuPathDB" id="AmoebaDB:EHI7A_048050"/>
<dbReference type="InterPro" id="IPR001232">
    <property type="entry name" value="SKP1-like"/>
</dbReference>
<dbReference type="VEuPathDB" id="AmoebaDB:EHI5A_009490"/>
<sequence>MAAQNVIIESCDKTTFTVTEACANQSVLVQSLMKERSSADEPIPITNVSKEIMEQIIRWMNYHNEHPHMYNEKPEDRCRISSIQPWDVQFCEELEKDVLFQVFRGAIFMQIPMLIESCARCIAKHLVGKLPAEMREYLNEQDEYTPEELEELKKKFAH</sequence>
<dbReference type="GO" id="GO:0006511">
    <property type="term" value="P:ubiquitin-dependent protein catabolic process"/>
    <property type="evidence" value="ECO:0007669"/>
    <property type="project" value="InterPro"/>
</dbReference>
<dbReference type="OMA" id="CARSISK"/>
<dbReference type="VEuPathDB" id="AmoebaDB:KM1_007960"/>
<protein>
    <submittedName>
        <fullName evidence="6">Skp1 family protein</fullName>
    </submittedName>
</protein>
<evidence type="ECO:0000313" key="6">
    <source>
        <dbReference type="EMBL" id="GAT94840.1"/>
    </source>
</evidence>
<dbReference type="PANTHER" id="PTHR11165">
    <property type="entry name" value="SKP1"/>
    <property type="match status" value="1"/>
</dbReference>
<evidence type="ECO:0000256" key="2">
    <source>
        <dbReference type="ARBA" id="ARBA00022786"/>
    </source>
</evidence>
<dbReference type="Pfam" id="PF01466">
    <property type="entry name" value="Skp1"/>
    <property type="match status" value="1"/>
</dbReference>
<name>A0A5K1UTI7_ENTHI</name>
<dbReference type="InterPro" id="IPR016073">
    <property type="entry name" value="Skp1_comp_POZ"/>
</dbReference>
<proteinExistence type="inferred from homology"/>
<comment type="pathway">
    <text evidence="3">Protein modification; protein ubiquitination.</text>
</comment>
<dbReference type="SUPFAM" id="SSF81382">
    <property type="entry name" value="Skp1 dimerisation domain-like"/>
    <property type="match status" value="1"/>
</dbReference>
<evidence type="ECO:0000259" key="4">
    <source>
        <dbReference type="Pfam" id="PF01466"/>
    </source>
</evidence>
<dbReference type="Proteomes" id="UP000078387">
    <property type="component" value="Unassembled WGS sequence"/>
</dbReference>
<dbReference type="VEuPathDB" id="AmoebaDB:EHI8A_002320"/>